<dbReference type="EMBL" id="CP042196">
    <property type="protein sequence ID" value="QDS75146.1"/>
    <property type="molecule type" value="Genomic_DNA"/>
</dbReference>
<keyword evidence="3" id="KW-1185">Reference proteome</keyword>
<gene>
    <name evidence="2" type="ORF">FKW77_007864</name>
</gene>
<dbReference type="FunFam" id="3.40.50.1000:FF:000155">
    <property type="entry name" value="Putative magnesium dependent phosphatase"/>
    <property type="match status" value="1"/>
</dbReference>
<sequence>MPRPKTSSGKSVASTTFTEPETFSDGLPLPKLFVFDLDYTLWPFWVDCHVSPPIKATEGGSKVKDRYGEGFGFYEEVGMCLNGLRKRSIPIAIASRTEAPDLAREMLKLLRIPSPPTSLTNTLTSASSDPISPSPSSKALDFFTHTQIYPGSKIRHFEKLHKDTGLPYEEMVFFDDEARNRDTERLGVVMWLVRDGVCTREVDEGVRSWRKRNRRMAVEEE</sequence>
<dbReference type="Pfam" id="PF12689">
    <property type="entry name" value="Acid_PPase"/>
    <property type="match status" value="1"/>
</dbReference>
<feature type="region of interest" description="Disordered" evidence="1">
    <location>
        <begin position="1"/>
        <end position="22"/>
    </location>
</feature>
<dbReference type="OrthoDB" id="2865258at2759"/>
<dbReference type="PANTHER" id="PTHR17901">
    <property type="entry name" value="MAGNESIUM-DEPENDENT PHOSPHATASE 1 MDP1"/>
    <property type="match status" value="1"/>
</dbReference>
<dbReference type="InterPro" id="IPR010033">
    <property type="entry name" value="HAD_SF_ppase_IIIC"/>
</dbReference>
<dbReference type="CDD" id="cd07501">
    <property type="entry name" value="HAD_MDP-1_like"/>
    <property type="match status" value="1"/>
</dbReference>
<dbReference type="NCBIfam" id="TIGR01681">
    <property type="entry name" value="HAD-SF-IIIC"/>
    <property type="match status" value="1"/>
</dbReference>
<dbReference type="SFLD" id="SFLDG01131">
    <property type="entry name" value="C1.5.2:_MDP_Like"/>
    <property type="match status" value="1"/>
</dbReference>
<evidence type="ECO:0000313" key="2">
    <source>
        <dbReference type="EMBL" id="QDS75146.1"/>
    </source>
</evidence>
<dbReference type="InterPro" id="IPR035679">
    <property type="entry name" value="MDP-1_euk"/>
</dbReference>
<feature type="compositionally biased region" description="Polar residues" evidence="1">
    <location>
        <begin position="1"/>
        <end position="21"/>
    </location>
</feature>
<dbReference type="SUPFAM" id="SSF56784">
    <property type="entry name" value="HAD-like"/>
    <property type="match status" value="1"/>
</dbReference>
<dbReference type="SFLD" id="SFLDG01129">
    <property type="entry name" value="C1.5:_HAD__Beta-PGM__Phosphata"/>
    <property type="match status" value="1"/>
</dbReference>
<protein>
    <recommendedName>
        <fullName evidence="4">Magnesium-dependent phosphatase-1</fullName>
    </recommendedName>
</protein>
<dbReference type="Gene3D" id="3.40.50.1000">
    <property type="entry name" value="HAD superfamily/HAD-like"/>
    <property type="match status" value="1"/>
</dbReference>
<reference evidence="2 3" key="1">
    <citation type="submission" date="2019-07" db="EMBL/GenBank/DDBJ databases">
        <title>Finished genome of Venturia effusa.</title>
        <authorList>
            <person name="Young C.A."/>
            <person name="Cox M.P."/>
            <person name="Ganley A.R.D."/>
            <person name="David W.J."/>
        </authorList>
    </citation>
    <scope>NUCLEOTIDE SEQUENCE [LARGE SCALE GENOMIC DNA]</scope>
    <source>
        <strain evidence="3">albino</strain>
    </source>
</reference>
<dbReference type="AlphaFoldDB" id="A0A517LHU3"/>
<dbReference type="InterPro" id="IPR023214">
    <property type="entry name" value="HAD_sf"/>
</dbReference>
<dbReference type="SFLD" id="SFLDS00003">
    <property type="entry name" value="Haloacid_Dehalogenase"/>
    <property type="match status" value="1"/>
</dbReference>
<accession>A0A517LHU3</accession>
<evidence type="ECO:0000313" key="3">
    <source>
        <dbReference type="Proteomes" id="UP000316270"/>
    </source>
</evidence>
<dbReference type="GO" id="GO:0003993">
    <property type="term" value="F:acid phosphatase activity"/>
    <property type="evidence" value="ECO:0007669"/>
    <property type="project" value="TreeGrafter"/>
</dbReference>
<organism evidence="2 3">
    <name type="scientific">Venturia effusa</name>
    <dbReference type="NCBI Taxonomy" id="50376"/>
    <lineage>
        <taxon>Eukaryota</taxon>
        <taxon>Fungi</taxon>
        <taxon>Dikarya</taxon>
        <taxon>Ascomycota</taxon>
        <taxon>Pezizomycotina</taxon>
        <taxon>Dothideomycetes</taxon>
        <taxon>Pleosporomycetidae</taxon>
        <taxon>Venturiales</taxon>
        <taxon>Venturiaceae</taxon>
        <taxon>Venturia</taxon>
    </lineage>
</organism>
<proteinExistence type="predicted"/>
<dbReference type="InterPro" id="IPR036412">
    <property type="entry name" value="HAD-like_sf"/>
</dbReference>
<name>A0A517LHU3_9PEZI</name>
<dbReference type="NCBIfam" id="TIGR01685">
    <property type="entry name" value="MDP-1"/>
    <property type="match status" value="1"/>
</dbReference>
<dbReference type="InterPro" id="IPR010036">
    <property type="entry name" value="MDP_1_eu_arc"/>
</dbReference>
<evidence type="ECO:0008006" key="4">
    <source>
        <dbReference type="Google" id="ProtNLM"/>
    </source>
</evidence>
<dbReference type="STRING" id="50376.A0A517LHU3"/>
<evidence type="ECO:0000256" key="1">
    <source>
        <dbReference type="SAM" id="MobiDB-lite"/>
    </source>
</evidence>
<dbReference type="Proteomes" id="UP000316270">
    <property type="component" value="Chromosome 12"/>
</dbReference>
<dbReference type="PANTHER" id="PTHR17901:SF14">
    <property type="entry name" value="MAGNESIUM-DEPENDENT PHOSPHATASE 1"/>
    <property type="match status" value="1"/>
</dbReference>